<dbReference type="GeneID" id="27668328"/>
<dbReference type="RefSeq" id="XP_016592362.1">
    <property type="nucleotide sequence ID" value="XM_016733051.1"/>
</dbReference>
<dbReference type="GO" id="GO:0046872">
    <property type="term" value="F:metal ion binding"/>
    <property type="evidence" value="ECO:0007669"/>
    <property type="project" value="UniProtKB-KW"/>
</dbReference>
<dbReference type="Gene3D" id="3.90.1590.10">
    <property type="entry name" value="glutathione-dependent formaldehyde- activating enzyme (gfa)"/>
    <property type="match status" value="2"/>
</dbReference>
<sequence>MTIQLDISCLCGAITETLIARSPNADGSQNTPNPIPITLCHCSICRQTSGVLCTSYCPIEAPLEKMQTALLTAYTSSPGTKRYFCSTCGCHIFRSRQKTTTTADDANTGWEVATGVIANEWSNHAAASDGDNHPVLEYVRHDHVDDTHDGGLAKWLPTVGGKPMGGYPGATRPVADGPEHNVDPSTRTVSAACHCGAVQFDVRPPDMDPAASRQPHSGIADLLVPFAATDPAITANPGDVKWWLRPAKDDPSQTSRWLAGTCACRSCRLATGFEIQTWAFVPRVCIVLQPDGNVLAFGNDNNKGKGNTPPALAAYQSKPGVERNFCNRCGATVFWHDIWRPDLIDISVGLLRPKTDGSTNRGSRIEDLLDWCTTRVSFVEEAARNRHGQTAVRGASLMDSLEEGMKKSC</sequence>
<keyword evidence="4" id="KW-0456">Lyase</keyword>
<keyword evidence="3" id="KW-0862">Zinc</keyword>
<dbReference type="OrthoDB" id="5422068at2759"/>
<evidence type="ECO:0000313" key="7">
    <source>
        <dbReference type="Proteomes" id="UP000033710"/>
    </source>
</evidence>
<dbReference type="PANTHER" id="PTHR33337:SF31">
    <property type="entry name" value="DUF636 DOMAIN PROTEIN (AFU_ORTHOLOGUE AFUA_2G12650)"/>
    <property type="match status" value="1"/>
</dbReference>
<feature type="domain" description="CENP-V/GFA" evidence="5">
    <location>
        <begin position="5"/>
        <end position="122"/>
    </location>
</feature>
<evidence type="ECO:0000256" key="3">
    <source>
        <dbReference type="ARBA" id="ARBA00022833"/>
    </source>
</evidence>
<comment type="caution">
    <text evidence="6">The sequence shown here is derived from an EMBL/GenBank/DDBJ whole genome shotgun (WGS) entry which is preliminary data.</text>
</comment>
<evidence type="ECO:0000259" key="5">
    <source>
        <dbReference type="PROSITE" id="PS51891"/>
    </source>
</evidence>
<dbReference type="PROSITE" id="PS51891">
    <property type="entry name" value="CENP_V_GFA"/>
    <property type="match status" value="1"/>
</dbReference>
<protein>
    <recommendedName>
        <fullName evidence="5">CENP-V/GFA domain-containing protein</fullName>
    </recommendedName>
</protein>
<dbReference type="EMBL" id="AXCR01000001">
    <property type="protein sequence ID" value="KJR89686.1"/>
    <property type="molecule type" value="Genomic_DNA"/>
</dbReference>
<dbReference type="SUPFAM" id="SSF51316">
    <property type="entry name" value="Mss4-like"/>
    <property type="match status" value="2"/>
</dbReference>
<name>A0A0F2MNC8_SPOSC</name>
<dbReference type="Proteomes" id="UP000033710">
    <property type="component" value="Unassembled WGS sequence"/>
</dbReference>
<dbReference type="VEuPathDB" id="FungiDB:SPSK_06345"/>
<dbReference type="KEGG" id="ssck:SPSK_06345"/>
<keyword evidence="2" id="KW-0479">Metal-binding</keyword>
<reference evidence="6 7" key="1">
    <citation type="journal article" date="2014" name="BMC Genomics">
        <title>Comparative genomics of the major fungal agents of human and animal Sporotrichosis: Sporothrix schenckii and Sporothrix brasiliensis.</title>
        <authorList>
            <person name="Teixeira M.M."/>
            <person name="de Almeida L.G."/>
            <person name="Kubitschek-Barreira P."/>
            <person name="Alves F.L."/>
            <person name="Kioshima E.S."/>
            <person name="Abadio A.K."/>
            <person name="Fernandes L."/>
            <person name="Derengowski L.S."/>
            <person name="Ferreira K.S."/>
            <person name="Souza R.C."/>
            <person name="Ruiz J.C."/>
            <person name="de Andrade N.C."/>
            <person name="Paes H.C."/>
            <person name="Nicola A.M."/>
            <person name="Albuquerque P."/>
            <person name="Gerber A.L."/>
            <person name="Martins V.P."/>
            <person name="Peconick L.D."/>
            <person name="Neto A.V."/>
            <person name="Chaucanez C.B."/>
            <person name="Silva P.A."/>
            <person name="Cunha O.L."/>
            <person name="de Oliveira F.F."/>
            <person name="dos Santos T.C."/>
            <person name="Barros A.L."/>
            <person name="Soares M.A."/>
            <person name="de Oliveira L.M."/>
            <person name="Marini M.M."/>
            <person name="Villalobos-Duno H."/>
            <person name="Cunha M.M."/>
            <person name="de Hoog S."/>
            <person name="da Silveira J.F."/>
            <person name="Henrissat B."/>
            <person name="Nino-Vega G.A."/>
            <person name="Cisalpino P.S."/>
            <person name="Mora-Montes H.M."/>
            <person name="Almeida S.R."/>
            <person name="Stajich J.E."/>
            <person name="Lopes-Bezerra L.M."/>
            <person name="Vasconcelos A.T."/>
            <person name="Felipe M.S."/>
        </authorList>
    </citation>
    <scope>NUCLEOTIDE SEQUENCE [LARGE SCALE GENOMIC DNA]</scope>
    <source>
        <strain evidence="6 7">1099-18</strain>
    </source>
</reference>
<organism evidence="6 7">
    <name type="scientific">Sporothrix schenckii 1099-18</name>
    <dbReference type="NCBI Taxonomy" id="1397361"/>
    <lineage>
        <taxon>Eukaryota</taxon>
        <taxon>Fungi</taxon>
        <taxon>Dikarya</taxon>
        <taxon>Ascomycota</taxon>
        <taxon>Pezizomycotina</taxon>
        <taxon>Sordariomycetes</taxon>
        <taxon>Sordariomycetidae</taxon>
        <taxon>Ophiostomatales</taxon>
        <taxon>Ophiostomataceae</taxon>
        <taxon>Sporothrix</taxon>
    </lineage>
</organism>
<evidence type="ECO:0000313" key="6">
    <source>
        <dbReference type="EMBL" id="KJR89686.1"/>
    </source>
</evidence>
<reference evidence="6 7" key="2">
    <citation type="journal article" date="2015" name="Eukaryot. Cell">
        <title>Asexual propagation of a virulent clone complex in a human and feline outbreak of sporotrichosis.</title>
        <authorList>
            <person name="Teixeira Mde M."/>
            <person name="Rodrigues A.M."/>
            <person name="Tsui C.K."/>
            <person name="de Almeida L.G."/>
            <person name="Van Diepeningen A.D."/>
            <person name="van den Ende B.G."/>
            <person name="Fernandes G.F."/>
            <person name="Kano R."/>
            <person name="Hamelin R.C."/>
            <person name="Lopes-Bezerra L.M."/>
            <person name="Vasconcelos A.T."/>
            <person name="de Hoog S."/>
            <person name="de Camargo Z.P."/>
            <person name="Felipe M.S."/>
        </authorList>
    </citation>
    <scope>NUCLEOTIDE SEQUENCE [LARGE SCALE GENOMIC DNA]</scope>
    <source>
        <strain evidence="6 7">1099-18</strain>
    </source>
</reference>
<evidence type="ECO:0000256" key="2">
    <source>
        <dbReference type="ARBA" id="ARBA00022723"/>
    </source>
</evidence>
<comment type="similarity">
    <text evidence="1">Belongs to the Gfa family.</text>
</comment>
<accession>A0A0F2MNC8</accession>
<gene>
    <name evidence="6" type="ORF">SPSK_06345</name>
</gene>
<dbReference type="AlphaFoldDB" id="A0A0F2MNC8"/>
<proteinExistence type="inferred from homology"/>
<evidence type="ECO:0000256" key="4">
    <source>
        <dbReference type="ARBA" id="ARBA00023239"/>
    </source>
</evidence>
<dbReference type="GO" id="GO:0016846">
    <property type="term" value="F:carbon-sulfur lyase activity"/>
    <property type="evidence" value="ECO:0007669"/>
    <property type="project" value="InterPro"/>
</dbReference>
<evidence type="ECO:0000256" key="1">
    <source>
        <dbReference type="ARBA" id="ARBA00005495"/>
    </source>
</evidence>
<dbReference type="InterPro" id="IPR011057">
    <property type="entry name" value="Mss4-like_sf"/>
</dbReference>
<dbReference type="InterPro" id="IPR006913">
    <property type="entry name" value="CENP-V/GFA"/>
</dbReference>
<dbReference type="Pfam" id="PF04828">
    <property type="entry name" value="GFA"/>
    <property type="match status" value="1"/>
</dbReference>
<dbReference type="PANTHER" id="PTHR33337">
    <property type="entry name" value="GFA DOMAIN-CONTAINING PROTEIN"/>
    <property type="match status" value="1"/>
</dbReference>